<feature type="compositionally biased region" description="Basic residues" evidence="4">
    <location>
        <begin position="144"/>
        <end position="156"/>
    </location>
</feature>
<evidence type="ECO:0000256" key="1">
    <source>
        <dbReference type="ARBA" id="ARBA00023125"/>
    </source>
</evidence>
<dbReference type="AlphaFoldDB" id="A0A9N9F9P9"/>
<dbReference type="SUPFAM" id="SSF47095">
    <property type="entry name" value="HMG-box"/>
    <property type="match status" value="1"/>
</dbReference>
<feature type="region of interest" description="Disordered" evidence="4">
    <location>
        <begin position="305"/>
        <end position="327"/>
    </location>
</feature>
<comment type="caution">
    <text evidence="6">The sequence shown here is derived from an EMBL/GenBank/DDBJ whole genome shotgun (WGS) entry which is preliminary data.</text>
</comment>
<name>A0A9N9F9P9_9GLOM</name>
<feature type="compositionally biased region" description="Polar residues" evidence="4">
    <location>
        <begin position="355"/>
        <end position="377"/>
    </location>
</feature>
<feature type="compositionally biased region" description="Low complexity" evidence="4">
    <location>
        <begin position="22"/>
        <end position="35"/>
    </location>
</feature>
<dbReference type="PANTHER" id="PTHR46040:SF3">
    <property type="entry name" value="HIGH MOBILITY GROUP PROTEIN 2"/>
    <property type="match status" value="1"/>
</dbReference>
<feature type="region of interest" description="Disordered" evidence="4">
    <location>
        <begin position="355"/>
        <end position="394"/>
    </location>
</feature>
<feature type="region of interest" description="Disordered" evidence="4">
    <location>
        <begin position="85"/>
        <end position="188"/>
    </location>
</feature>
<dbReference type="Proteomes" id="UP000789342">
    <property type="component" value="Unassembled WGS sequence"/>
</dbReference>
<dbReference type="OrthoDB" id="1919336at2759"/>
<dbReference type="GO" id="GO:0010468">
    <property type="term" value="P:regulation of gene expression"/>
    <property type="evidence" value="ECO:0007669"/>
    <property type="project" value="TreeGrafter"/>
</dbReference>
<dbReference type="PROSITE" id="PS50118">
    <property type="entry name" value="HMG_BOX_2"/>
    <property type="match status" value="1"/>
</dbReference>
<evidence type="ECO:0000313" key="6">
    <source>
        <dbReference type="EMBL" id="CAG8520483.1"/>
    </source>
</evidence>
<feature type="compositionally biased region" description="Polar residues" evidence="4">
    <location>
        <begin position="11"/>
        <end position="21"/>
    </location>
</feature>
<reference evidence="6" key="1">
    <citation type="submission" date="2021-06" db="EMBL/GenBank/DDBJ databases">
        <authorList>
            <person name="Kallberg Y."/>
            <person name="Tangrot J."/>
            <person name="Rosling A."/>
        </authorList>
    </citation>
    <scope>NUCLEOTIDE SEQUENCE</scope>
    <source>
        <strain evidence="6">CL551</strain>
    </source>
</reference>
<proteinExistence type="predicted"/>
<dbReference type="Pfam" id="PF00505">
    <property type="entry name" value="HMG_box"/>
    <property type="match status" value="1"/>
</dbReference>
<dbReference type="GO" id="GO:0003677">
    <property type="term" value="F:DNA binding"/>
    <property type="evidence" value="ECO:0007669"/>
    <property type="project" value="UniProtKB-UniRule"/>
</dbReference>
<evidence type="ECO:0000256" key="3">
    <source>
        <dbReference type="PROSITE-ProRule" id="PRU00267"/>
    </source>
</evidence>
<dbReference type="InterPro" id="IPR009071">
    <property type="entry name" value="HMG_box_dom"/>
</dbReference>
<evidence type="ECO:0000256" key="2">
    <source>
        <dbReference type="ARBA" id="ARBA00023242"/>
    </source>
</evidence>
<gene>
    <name evidence="6" type="ORF">AMORRO_LOCUS4177</name>
</gene>
<accession>A0A9N9F9P9</accession>
<dbReference type="GO" id="GO:0005634">
    <property type="term" value="C:nucleus"/>
    <property type="evidence" value="ECO:0007669"/>
    <property type="project" value="UniProtKB-UniRule"/>
</dbReference>
<feature type="DNA-binding region" description="HMG box" evidence="3">
    <location>
        <begin position="181"/>
        <end position="249"/>
    </location>
</feature>
<keyword evidence="7" id="KW-1185">Reference proteome</keyword>
<protein>
    <submittedName>
        <fullName evidence="6">14719_t:CDS:1</fullName>
    </submittedName>
</protein>
<feature type="compositionally biased region" description="Basic and acidic residues" evidence="4">
    <location>
        <begin position="109"/>
        <end position="131"/>
    </location>
</feature>
<dbReference type="SMART" id="SM00398">
    <property type="entry name" value="HMG"/>
    <property type="match status" value="1"/>
</dbReference>
<keyword evidence="1 3" id="KW-0238">DNA-binding</keyword>
<sequence>MGHFKPVIKVQTKTQVSPSNRTSLLTPPDTTNNTPIPHPVSSTQSLFSNDNIDTSAPINPPHELILEESNLDNLTKDESFMESEILKENEEKTTPNITNIIPVDDIDKDGEKSNNHEDMQKEEKFLEDSETIKSTTDTTTERTLKKRRYKTERRRKSDGVNNDGKPQRTKRTRSAKDKNTPKRPGNSWHQFSMVKRKEFTEKHPNLDFVGINKLLSKEWKGMSNEEKKPYYQIAEDAMKNYEEKLKMYNDSIKGNGATVPGEVQVLNAPHEINQVPQYPDFKSMLGSPISFGPFGSELELGLPTSEVASETEEQDENSLHNPSISNEDQNATIKQLLKNSVLEFNYIPSQQVQVQNFPSSNPSKFQPVGESTQTSSLVDKEKSQSGSMPPPPISRQNSQIMLNQEQVMSCAQQKTCSQVNSQYVKAAQQYFVAPQTQDMAEQPTFRVNMTQFEGHSLSNQSSLMDSRKCEMSRPPLKEITNNFDQNTSLQRVPNADDQTVASQIVGLQSSKVVLPSSPSVTSQQIPNALSQNTQERTFSNMSLQSSDHPMMKIKQERHVDTEMAPVMSQVQQFPQTVWQQPNTQQMLSSQSVMAQQMQQFPMLLQQSVQQFPSQDVMFRQLNSQNLVLQQPMWQSNVHVPPPTLPILFSQPTNDNGQMLYQQNLSLMHLPAQMIPTQQIGSHYHQTVPQTPIMNQSMYNQWNNNLQMDINRATPQIQRNYQMNWPGY</sequence>
<evidence type="ECO:0000313" key="7">
    <source>
        <dbReference type="Proteomes" id="UP000789342"/>
    </source>
</evidence>
<organism evidence="6 7">
    <name type="scientific">Acaulospora morrowiae</name>
    <dbReference type="NCBI Taxonomy" id="94023"/>
    <lineage>
        <taxon>Eukaryota</taxon>
        <taxon>Fungi</taxon>
        <taxon>Fungi incertae sedis</taxon>
        <taxon>Mucoromycota</taxon>
        <taxon>Glomeromycotina</taxon>
        <taxon>Glomeromycetes</taxon>
        <taxon>Diversisporales</taxon>
        <taxon>Acaulosporaceae</taxon>
        <taxon>Acaulospora</taxon>
    </lineage>
</organism>
<keyword evidence="2 3" id="KW-0539">Nucleus</keyword>
<dbReference type="PANTHER" id="PTHR46040">
    <property type="entry name" value="HIGH MOBILITY GROUP PROTEIN 2"/>
    <property type="match status" value="1"/>
</dbReference>
<evidence type="ECO:0000259" key="5">
    <source>
        <dbReference type="PROSITE" id="PS50118"/>
    </source>
</evidence>
<dbReference type="InterPro" id="IPR051965">
    <property type="entry name" value="ChromReg_NeuronalGeneExpr"/>
</dbReference>
<evidence type="ECO:0000256" key="4">
    <source>
        <dbReference type="SAM" id="MobiDB-lite"/>
    </source>
</evidence>
<feature type="compositionally biased region" description="Polar residues" evidence="4">
    <location>
        <begin position="40"/>
        <end position="57"/>
    </location>
</feature>
<feature type="domain" description="HMG box" evidence="5">
    <location>
        <begin position="181"/>
        <end position="249"/>
    </location>
</feature>
<feature type="region of interest" description="Disordered" evidence="4">
    <location>
        <begin position="1"/>
        <end position="62"/>
    </location>
</feature>
<dbReference type="EMBL" id="CAJVPV010002194">
    <property type="protein sequence ID" value="CAG8520483.1"/>
    <property type="molecule type" value="Genomic_DNA"/>
</dbReference>
<dbReference type="InterPro" id="IPR036910">
    <property type="entry name" value="HMG_box_dom_sf"/>
</dbReference>
<dbReference type="Gene3D" id="1.10.30.10">
    <property type="entry name" value="High mobility group box domain"/>
    <property type="match status" value="1"/>
</dbReference>